<accession>A0A239F8T4</accession>
<feature type="domain" description="Mce/MlaD" evidence="1">
    <location>
        <begin position="38"/>
        <end position="116"/>
    </location>
</feature>
<dbReference type="InterPro" id="IPR003399">
    <property type="entry name" value="Mce/MlaD"/>
</dbReference>
<evidence type="ECO:0000313" key="3">
    <source>
        <dbReference type="EMBL" id="SNS53207.1"/>
    </source>
</evidence>
<dbReference type="STRING" id="398843.A3K89_19575"/>
<feature type="domain" description="Mammalian cell entry C-terminal" evidence="2">
    <location>
        <begin position="122"/>
        <end position="277"/>
    </location>
</feature>
<gene>
    <name evidence="3" type="ORF">SAMN05421642_103169</name>
</gene>
<organism evidence="3 4">
    <name type="scientific">Rhodococcoides kyotonense</name>
    <dbReference type="NCBI Taxonomy" id="398843"/>
    <lineage>
        <taxon>Bacteria</taxon>
        <taxon>Bacillati</taxon>
        <taxon>Actinomycetota</taxon>
        <taxon>Actinomycetes</taxon>
        <taxon>Mycobacteriales</taxon>
        <taxon>Nocardiaceae</taxon>
        <taxon>Rhodococcoides</taxon>
    </lineage>
</organism>
<dbReference type="OrthoDB" id="338143at2"/>
<evidence type="ECO:0000259" key="1">
    <source>
        <dbReference type="Pfam" id="PF02470"/>
    </source>
</evidence>
<dbReference type="NCBIfam" id="TIGR00996">
    <property type="entry name" value="Mtu_fam_mce"/>
    <property type="match status" value="1"/>
</dbReference>
<dbReference type="PANTHER" id="PTHR33371:SF17">
    <property type="entry name" value="MCE-FAMILY PROTEIN MCE1B"/>
    <property type="match status" value="1"/>
</dbReference>
<sequence>MSSLRRPLLQLGGFATAGLLSALVVVDTLSVPVPGETDSYTAEFSGIEGLRAGNDVTLAGVRVGKVDDVDFTTDSARTSAVVRFSVQNAVSVPGNITAAIRYGDMLGARYLALDPPTQPTGSMSDGDTIPLERTTPPVDLTALVNGFEPLFDAIDPGQVNALARSIVAAFQGEAGTIESLLRHVATVTRGVTDNEQVLTDLITDLSSVVETMDSRRGDIRRLITGLTEMSTTVAQQSDRLITLLDDGSVAVHALTEIVTHAAQPLDAAVADATAMTDAWIPNTVNFDRTMTLLPQLAGSINHLGDYGSWLNLYTCNFTLKAGEQEANIFGGTHTEICR</sequence>
<name>A0A239F8T4_9NOCA</name>
<dbReference type="InterPro" id="IPR052336">
    <property type="entry name" value="MlaD_Phospholipid_Transporter"/>
</dbReference>
<dbReference type="EMBL" id="FZOW01000003">
    <property type="protein sequence ID" value="SNS53207.1"/>
    <property type="molecule type" value="Genomic_DNA"/>
</dbReference>
<dbReference type="InterPro" id="IPR024516">
    <property type="entry name" value="Mce_C"/>
</dbReference>
<dbReference type="InterPro" id="IPR005693">
    <property type="entry name" value="Mce"/>
</dbReference>
<dbReference type="AlphaFoldDB" id="A0A239F8T4"/>
<evidence type="ECO:0000313" key="4">
    <source>
        <dbReference type="Proteomes" id="UP000198327"/>
    </source>
</evidence>
<dbReference type="RefSeq" id="WP_089244230.1">
    <property type="nucleotide sequence ID" value="NZ_FZOW01000003.1"/>
</dbReference>
<protein>
    <submittedName>
        <fullName evidence="3">Phospholipid/cholesterol/gamma-HCH transport system substrate-binding protein</fullName>
    </submittedName>
</protein>
<reference evidence="4" key="1">
    <citation type="submission" date="2017-06" db="EMBL/GenBank/DDBJ databases">
        <authorList>
            <person name="Varghese N."/>
            <person name="Submissions S."/>
        </authorList>
    </citation>
    <scope>NUCLEOTIDE SEQUENCE [LARGE SCALE GENOMIC DNA]</scope>
    <source>
        <strain evidence="4">JCM 23211</strain>
    </source>
</reference>
<dbReference type="Pfam" id="PF11887">
    <property type="entry name" value="Mce4_CUP1"/>
    <property type="match status" value="1"/>
</dbReference>
<evidence type="ECO:0000259" key="2">
    <source>
        <dbReference type="Pfam" id="PF11887"/>
    </source>
</evidence>
<proteinExistence type="predicted"/>
<dbReference type="Proteomes" id="UP000198327">
    <property type="component" value="Unassembled WGS sequence"/>
</dbReference>
<dbReference type="GO" id="GO:0005576">
    <property type="term" value="C:extracellular region"/>
    <property type="evidence" value="ECO:0007669"/>
    <property type="project" value="TreeGrafter"/>
</dbReference>
<dbReference type="Pfam" id="PF02470">
    <property type="entry name" value="MlaD"/>
    <property type="match status" value="1"/>
</dbReference>
<dbReference type="GO" id="GO:0051701">
    <property type="term" value="P:biological process involved in interaction with host"/>
    <property type="evidence" value="ECO:0007669"/>
    <property type="project" value="TreeGrafter"/>
</dbReference>
<dbReference type="PANTHER" id="PTHR33371">
    <property type="entry name" value="INTERMEMBRANE PHOSPHOLIPID TRANSPORT SYSTEM BINDING PROTEIN MLAD-RELATED"/>
    <property type="match status" value="1"/>
</dbReference>
<keyword evidence="4" id="KW-1185">Reference proteome</keyword>